<dbReference type="Gene3D" id="3.30.70.2970">
    <property type="entry name" value="Protein of unknown function (DUF541), domain 2"/>
    <property type="match status" value="1"/>
</dbReference>
<keyword evidence="3" id="KW-1185">Reference proteome</keyword>
<feature type="chain" id="PRO_5038718942" evidence="1">
    <location>
        <begin position="27"/>
        <end position="246"/>
    </location>
</feature>
<dbReference type="Pfam" id="PF04402">
    <property type="entry name" value="SIMPL"/>
    <property type="match status" value="1"/>
</dbReference>
<evidence type="ECO:0000313" key="2">
    <source>
        <dbReference type="EMBL" id="AIG28295.1"/>
    </source>
</evidence>
<feature type="signal peptide" evidence="1">
    <location>
        <begin position="1"/>
        <end position="26"/>
    </location>
</feature>
<dbReference type="HOGENOM" id="CLU_080344_1_1_9"/>
<dbReference type="PANTHER" id="PTHR34387:SF1">
    <property type="entry name" value="PERIPLASMIC IMMUNOGENIC PROTEIN"/>
    <property type="match status" value="1"/>
</dbReference>
<sequence length="246" mass="26300">MRKKAMNKVVASFLTLGLLTGGSFLAAVPAAHAQEAQVIRNIHVTGVGSISIDPDVAYLQVGVETNAKTAKEAQEKNAKIFAAVEKVLNQEGLSEKEIQTIQFATSPQYNYEDKAGPVLTGYQSQHIVKVTYRNLNKIGNLLDKLSAAGANRIDSVQLSTDKQAKYEGQALTLAVQNAKAKAEALAKASGVTVKKVLTISESNVVERPYILAKNELSMQDSAAKGSSIAPGQIKVETTVSVQFEIE</sequence>
<organism evidence="2 3">
    <name type="scientific">Brevibacillus laterosporus LMG 15441</name>
    <dbReference type="NCBI Taxonomy" id="1042163"/>
    <lineage>
        <taxon>Bacteria</taxon>
        <taxon>Bacillati</taxon>
        <taxon>Bacillota</taxon>
        <taxon>Bacilli</taxon>
        <taxon>Bacillales</taxon>
        <taxon>Paenibacillaceae</taxon>
        <taxon>Brevibacillus</taxon>
    </lineage>
</organism>
<name>A0A075RGE5_BRELA</name>
<dbReference type="STRING" id="1042163.BRLA_c040180"/>
<dbReference type="Proteomes" id="UP000005850">
    <property type="component" value="Chromosome"/>
</dbReference>
<evidence type="ECO:0000313" key="3">
    <source>
        <dbReference type="Proteomes" id="UP000005850"/>
    </source>
</evidence>
<dbReference type="AlphaFoldDB" id="A0A075RGE5"/>
<dbReference type="Gene3D" id="3.30.110.170">
    <property type="entry name" value="Protein of unknown function (DUF541), domain 1"/>
    <property type="match status" value="1"/>
</dbReference>
<evidence type="ECO:0000256" key="1">
    <source>
        <dbReference type="SAM" id="SignalP"/>
    </source>
</evidence>
<dbReference type="InterPro" id="IPR052022">
    <property type="entry name" value="26kDa_periplasmic_antigen"/>
</dbReference>
<dbReference type="RefSeq" id="WP_003334716.1">
    <property type="nucleotide sequence ID" value="NZ_CP007806.1"/>
</dbReference>
<dbReference type="GO" id="GO:0006974">
    <property type="term" value="P:DNA damage response"/>
    <property type="evidence" value="ECO:0007669"/>
    <property type="project" value="TreeGrafter"/>
</dbReference>
<proteinExistence type="predicted"/>
<reference evidence="2 3" key="1">
    <citation type="journal article" date="2011" name="J. Bacteriol.">
        <title>Genome sequence of Brevibacillus laterosporus LMG 15441, a pathogen of invertebrates.</title>
        <authorList>
            <person name="Djukic M."/>
            <person name="Poehlein A."/>
            <person name="Thurmer A."/>
            <person name="Daniel R."/>
        </authorList>
    </citation>
    <scope>NUCLEOTIDE SEQUENCE [LARGE SCALE GENOMIC DNA]</scope>
    <source>
        <strain evidence="2 3">LMG 15441</strain>
    </source>
</reference>
<dbReference type="eggNOG" id="COG2968">
    <property type="taxonomic scope" value="Bacteria"/>
</dbReference>
<protein>
    <submittedName>
        <fullName evidence="2">26 kDa periplasmic immunogenic protein</fullName>
    </submittedName>
</protein>
<dbReference type="KEGG" id="blr:BRLA_c040180"/>
<gene>
    <name evidence="2" type="ORF">BRLA_c040180</name>
</gene>
<dbReference type="EMBL" id="CP007806">
    <property type="protein sequence ID" value="AIG28295.1"/>
    <property type="molecule type" value="Genomic_DNA"/>
</dbReference>
<dbReference type="PANTHER" id="PTHR34387">
    <property type="entry name" value="SLR1258 PROTEIN"/>
    <property type="match status" value="1"/>
</dbReference>
<dbReference type="InterPro" id="IPR007497">
    <property type="entry name" value="SIMPL/DUF541"/>
</dbReference>
<keyword evidence="1" id="KW-0732">Signal</keyword>
<accession>A0A075RGE5</accession>